<name>A0A0F9DSF2_9ZZZZ</name>
<dbReference type="EMBL" id="LAZR01027767">
    <property type="protein sequence ID" value="KKL64689.1"/>
    <property type="molecule type" value="Genomic_DNA"/>
</dbReference>
<organism evidence="1">
    <name type="scientific">marine sediment metagenome</name>
    <dbReference type="NCBI Taxonomy" id="412755"/>
    <lineage>
        <taxon>unclassified sequences</taxon>
        <taxon>metagenomes</taxon>
        <taxon>ecological metagenomes</taxon>
    </lineage>
</organism>
<comment type="caution">
    <text evidence="1">The sequence shown here is derived from an EMBL/GenBank/DDBJ whole genome shotgun (WGS) entry which is preliminary data.</text>
</comment>
<accession>A0A0F9DSF2</accession>
<reference evidence="1" key="1">
    <citation type="journal article" date="2015" name="Nature">
        <title>Complex archaea that bridge the gap between prokaryotes and eukaryotes.</title>
        <authorList>
            <person name="Spang A."/>
            <person name="Saw J.H."/>
            <person name="Jorgensen S.L."/>
            <person name="Zaremba-Niedzwiedzka K."/>
            <person name="Martijn J."/>
            <person name="Lind A.E."/>
            <person name="van Eijk R."/>
            <person name="Schleper C."/>
            <person name="Guy L."/>
            <person name="Ettema T.J."/>
        </authorList>
    </citation>
    <scope>NUCLEOTIDE SEQUENCE</scope>
</reference>
<sequence length="35" mass="3773">MGAGVSDAKEGRYAGFLRKVEDDAASVIKELENVF</sequence>
<evidence type="ECO:0000313" key="1">
    <source>
        <dbReference type="EMBL" id="KKL64689.1"/>
    </source>
</evidence>
<proteinExistence type="predicted"/>
<gene>
    <name evidence="1" type="ORF">LCGC14_2162440</name>
</gene>
<protein>
    <submittedName>
        <fullName evidence="1">Uncharacterized protein</fullName>
    </submittedName>
</protein>
<dbReference type="AlphaFoldDB" id="A0A0F9DSF2"/>